<keyword evidence="2" id="KW-1185">Reference proteome</keyword>
<dbReference type="EMBL" id="JWZT01001836">
    <property type="protein sequence ID" value="KII71218.1"/>
    <property type="molecule type" value="Genomic_DNA"/>
</dbReference>
<sequence>MSKLMMDIKRRVLFSNKWISSIFATDTPIYLLTIRNPIFTPRFLDIDDNDDSIKFTKPAVLDFIKYKNYILFIESSESTNNLDLSVYDVHKNQPIKLVFPELLEIKDVKMFKVLGHDFYFVLVHNDKITCLWVSTETRYKLGRTICTNIASESIDESNFYFDKKLRNQIFLNFPNQEKKHQTLRSTNKGRIWYEMKFINPNDSPYSLPVHFQFSQYDRRDVMDNLKEIDIQYTESKNGRIPFISYDDGNLWIATPITNSRLVMLKDGMVLVSAHTDTNEINYNVDKGKNTWFRSKLFENQPRVLYIGRLPGEVSTALLITKDVGKNKLIFSSIHFSKILKGECKTRQYESWRFFASGEYCESYRIFDMSTPKPENYCIDTKSHIIGNDVCECTADFYGWYISELINSTYGYRPWGDACFPDSLMRQIKKPDVCSRETGQKQHELGFINMDESRCKPDKAYGVTPMITTQFCAISG</sequence>
<protein>
    <recommendedName>
        <fullName evidence="3">Sortilin C-terminal domain-containing protein</fullName>
    </recommendedName>
</protein>
<reference evidence="1 2" key="1">
    <citation type="journal article" date="2014" name="Genome Biol. Evol.">
        <title>The genome of the myxosporean Thelohanellus kitauei shows adaptations to nutrient acquisition within its fish host.</title>
        <authorList>
            <person name="Yang Y."/>
            <person name="Xiong J."/>
            <person name="Zhou Z."/>
            <person name="Huo F."/>
            <person name="Miao W."/>
            <person name="Ran C."/>
            <person name="Liu Y."/>
            <person name="Zhang J."/>
            <person name="Feng J."/>
            <person name="Wang M."/>
            <person name="Wang M."/>
            <person name="Wang L."/>
            <person name="Yao B."/>
        </authorList>
    </citation>
    <scope>NUCLEOTIDE SEQUENCE [LARGE SCALE GENOMIC DNA]</scope>
    <source>
        <strain evidence="1">Wuqing</strain>
    </source>
</reference>
<evidence type="ECO:0008006" key="3">
    <source>
        <dbReference type="Google" id="ProtNLM"/>
    </source>
</evidence>
<evidence type="ECO:0000313" key="1">
    <source>
        <dbReference type="EMBL" id="KII71218.1"/>
    </source>
</evidence>
<name>A0A0C2JPD8_THEKT</name>
<dbReference type="AlphaFoldDB" id="A0A0C2JPD8"/>
<comment type="caution">
    <text evidence="1">The sequence shown here is derived from an EMBL/GenBank/DDBJ whole genome shotgun (WGS) entry which is preliminary data.</text>
</comment>
<proteinExistence type="predicted"/>
<accession>A0A0C2JPD8</accession>
<gene>
    <name evidence="1" type="ORF">RF11_09243</name>
</gene>
<dbReference type="OrthoDB" id="443634at2759"/>
<dbReference type="Proteomes" id="UP000031668">
    <property type="component" value="Unassembled WGS sequence"/>
</dbReference>
<organism evidence="1 2">
    <name type="scientific">Thelohanellus kitauei</name>
    <name type="common">Myxosporean</name>
    <dbReference type="NCBI Taxonomy" id="669202"/>
    <lineage>
        <taxon>Eukaryota</taxon>
        <taxon>Metazoa</taxon>
        <taxon>Cnidaria</taxon>
        <taxon>Myxozoa</taxon>
        <taxon>Myxosporea</taxon>
        <taxon>Bivalvulida</taxon>
        <taxon>Platysporina</taxon>
        <taxon>Myxobolidae</taxon>
        <taxon>Thelohanellus</taxon>
    </lineage>
</organism>
<evidence type="ECO:0000313" key="2">
    <source>
        <dbReference type="Proteomes" id="UP000031668"/>
    </source>
</evidence>